<evidence type="ECO:0000256" key="4">
    <source>
        <dbReference type="ARBA" id="ARBA00047942"/>
    </source>
</evidence>
<evidence type="ECO:0000259" key="5">
    <source>
        <dbReference type="Pfam" id="PF12950"/>
    </source>
</evidence>
<dbReference type="OrthoDB" id="32195at2"/>
<keyword evidence="2" id="KW-0489">Methyltransferase</keyword>
<dbReference type="EC" id="2.1.1.72" evidence="1"/>
<dbReference type="Pfam" id="PF12950">
    <property type="entry name" value="TaqI_C"/>
    <property type="match status" value="1"/>
</dbReference>
<keyword evidence="7" id="KW-1185">Reference proteome</keyword>
<dbReference type="Proteomes" id="UP000092631">
    <property type="component" value="Chromosome"/>
</dbReference>
<organism evidence="6 7">
    <name type="scientific">Bacteroides caecimuris</name>
    <dbReference type="NCBI Taxonomy" id="1796613"/>
    <lineage>
        <taxon>Bacteria</taxon>
        <taxon>Pseudomonadati</taxon>
        <taxon>Bacteroidota</taxon>
        <taxon>Bacteroidia</taxon>
        <taxon>Bacteroidales</taxon>
        <taxon>Bacteroidaceae</taxon>
        <taxon>Bacteroides</taxon>
    </lineage>
</organism>
<evidence type="ECO:0000256" key="1">
    <source>
        <dbReference type="ARBA" id="ARBA00011900"/>
    </source>
</evidence>
<protein>
    <recommendedName>
        <fullName evidence="1">site-specific DNA-methyltransferase (adenine-specific)</fullName>
        <ecNumber evidence="1">2.1.1.72</ecNumber>
    </recommendedName>
</protein>
<sequence>MQQECVVCDFVSSDSWVILSPIEQSIKRKIDAVGTPLKDWNIQINYGIKTGFNDAFIINTKKRDEILANCQTEDERQKTAELIRPILRGRDIKRYEYEWADLWIIATFPSRHYDIESYPAVKNYLLSIGIERLEQTGETHIVNGKKIKARKKTCNEWFETQDSISYWEDFSKPKIVWGEISDKSKFAFDFLGEYIPEATSFYMKGECIEYLLSALNSSVSEWLFSKVGTTTGVGTIRWKKYTIEQLIVAKLSTEQLNTHLAAFNDLKVGKMSITDFECFSNKLMYDIYKLTSDEIQYIENQQTF</sequence>
<dbReference type="AlphaFoldDB" id="A0A1C7GXQ8"/>
<dbReference type="GO" id="GO:0032259">
    <property type="term" value="P:methylation"/>
    <property type="evidence" value="ECO:0007669"/>
    <property type="project" value="UniProtKB-KW"/>
</dbReference>
<dbReference type="EMBL" id="CP015401">
    <property type="protein sequence ID" value="ANU57059.1"/>
    <property type="molecule type" value="Genomic_DNA"/>
</dbReference>
<keyword evidence="6" id="KW-0540">Nuclease</keyword>
<dbReference type="GO" id="GO:0004519">
    <property type="term" value="F:endonuclease activity"/>
    <property type="evidence" value="ECO:0007669"/>
    <property type="project" value="UniProtKB-KW"/>
</dbReference>
<dbReference type="InterPro" id="IPR050953">
    <property type="entry name" value="N4_N6_ade-DNA_methylase"/>
</dbReference>
<dbReference type="GO" id="GO:0009007">
    <property type="term" value="F:site-specific DNA-methyltransferase (adenine-specific) activity"/>
    <property type="evidence" value="ECO:0007669"/>
    <property type="project" value="UniProtKB-EC"/>
</dbReference>
<evidence type="ECO:0000313" key="6">
    <source>
        <dbReference type="EMBL" id="ANU57059.1"/>
    </source>
</evidence>
<feature type="domain" description="TaqI-like C-terminal specificity" evidence="5">
    <location>
        <begin position="85"/>
        <end position="246"/>
    </location>
</feature>
<dbReference type="REBASE" id="153299">
    <property type="entry name" value="BspI48ORF5335P"/>
</dbReference>
<evidence type="ECO:0000256" key="3">
    <source>
        <dbReference type="ARBA" id="ARBA00022679"/>
    </source>
</evidence>
<evidence type="ECO:0000256" key="2">
    <source>
        <dbReference type="ARBA" id="ARBA00022603"/>
    </source>
</evidence>
<dbReference type="KEGG" id="bcae:A4V03_05335"/>
<gene>
    <name evidence="6" type="ORF">A4V03_05335</name>
</gene>
<keyword evidence="6" id="KW-0255">Endonuclease</keyword>
<accession>A0A1C7GXQ8</accession>
<proteinExistence type="predicted"/>
<dbReference type="PANTHER" id="PTHR33841:SF1">
    <property type="entry name" value="DNA METHYLTRANSFERASE A"/>
    <property type="match status" value="1"/>
</dbReference>
<keyword evidence="3" id="KW-0808">Transferase</keyword>
<keyword evidence="6" id="KW-0378">Hydrolase</keyword>
<dbReference type="InterPro" id="IPR025931">
    <property type="entry name" value="TaqI_C"/>
</dbReference>
<dbReference type="PANTHER" id="PTHR33841">
    <property type="entry name" value="DNA METHYLTRANSFERASE YEEA-RELATED"/>
    <property type="match status" value="1"/>
</dbReference>
<evidence type="ECO:0000313" key="7">
    <source>
        <dbReference type="Proteomes" id="UP000092631"/>
    </source>
</evidence>
<comment type="catalytic activity">
    <reaction evidence="4">
        <text>a 2'-deoxyadenosine in DNA + S-adenosyl-L-methionine = an N(6)-methyl-2'-deoxyadenosine in DNA + S-adenosyl-L-homocysteine + H(+)</text>
        <dbReference type="Rhea" id="RHEA:15197"/>
        <dbReference type="Rhea" id="RHEA-COMP:12418"/>
        <dbReference type="Rhea" id="RHEA-COMP:12419"/>
        <dbReference type="ChEBI" id="CHEBI:15378"/>
        <dbReference type="ChEBI" id="CHEBI:57856"/>
        <dbReference type="ChEBI" id="CHEBI:59789"/>
        <dbReference type="ChEBI" id="CHEBI:90615"/>
        <dbReference type="ChEBI" id="CHEBI:90616"/>
        <dbReference type="EC" id="2.1.1.72"/>
    </reaction>
</comment>
<reference evidence="7" key="1">
    <citation type="submission" date="2016-04" db="EMBL/GenBank/DDBJ databases">
        <title>Complete Genome Sequences of Twelve Strains of a Stable Defined Moderately Diverse Mouse Microbiota 2 (sDMDMm2).</title>
        <authorList>
            <person name="Uchimura Y."/>
            <person name="Wyss M."/>
            <person name="Brugiroux S."/>
            <person name="Limenitakis J.P."/>
            <person name="Stecher B."/>
            <person name="McCoy K.D."/>
            <person name="Macpherson A.J."/>
        </authorList>
    </citation>
    <scope>NUCLEOTIDE SEQUENCE [LARGE SCALE GENOMIC DNA]</scope>
    <source>
        <strain evidence="7">I48</strain>
    </source>
</reference>
<name>A0A1C7GXQ8_9BACE</name>